<sequence>EKTPNIKAYPQKLEDKQIVFIQENVK</sequence>
<evidence type="ECO:0000313" key="1">
    <source>
        <dbReference type="EMBL" id="SFF57388.1"/>
    </source>
</evidence>
<reference evidence="4" key="2">
    <citation type="submission" date="2016-10" db="EMBL/GenBank/DDBJ databases">
        <authorList>
            <person name="Varghese N."/>
            <person name="Submissions S."/>
        </authorList>
    </citation>
    <scope>NUCLEOTIDE SEQUENCE [LARGE SCALE GENOMIC DNA]</scope>
    <source>
        <strain>GEY</strain>
        <strain evidence="4">DSM 9560</strain>
    </source>
</reference>
<dbReference type="Proteomes" id="UP000199513">
    <property type="component" value="Unassembled WGS sequence"/>
</dbReference>
<organism evidence="1 4">
    <name type="scientific">Thermoflexibacter ruber</name>
    <dbReference type="NCBI Taxonomy" id="1003"/>
    <lineage>
        <taxon>Bacteria</taxon>
        <taxon>Pseudomonadati</taxon>
        <taxon>Bacteroidota</taxon>
        <taxon>Cytophagia</taxon>
        <taxon>Cytophagales</taxon>
        <taxon>Thermoflexibacteraceae</taxon>
        <taxon>Thermoflexibacter</taxon>
    </lineage>
</organism>
<name>A0A1I2JTF4_9BACT</name>
<gene>
    <name evidence="1" type="ORF">SAMN04488541_106213</name>
    <name evidence="2" type="ORF">SAMN04488541_11063</name>
    <name evidence="3" type="ORF">SAMN04488541_11192</name>
</gene>
<reference evidence="1 4" key="1">
    <citation type="submission" date="2016-10" db="EMBL/GenBank/DDBJ databases">
        <authorList>
            <person name="de Groot N.N."/>
        </authorList>
    </citation>
    <scope>NUCLEOTIDE SEQUENCE [LARGE SCALE GENOMIC DNA]</scope>
    <source>
        <strain evidence="1">GEY</strain>
        <strain evidence="4">GEY, DSM 9560</strain>
    </source>
</reference>
<protein>
    <submittedName>
        <fullName evidence="1">Uncharacterized protein</fullName>
    </submittedName>
</protein>
<dbReference type="EMBL" id="FONY01000106">
    <property type="protein sequence ID" value="SFF64349.1"/>
    <property type="molecule type" value="Genomic_DNA"/>
</dbReference>
<dbReference type="EMBL" id="FONY01000119">
    <property type="protein sequence ID" value="SFF65333.1"/>
    <property type="molecule type" value="Genomic_DNA"/>
</dbReference>
<evidence type="ECO:0000313" key="3">
    <source>
        <dbReference type="EMBL" id="SFF65333.1"/>
    </source>
</evidence>
<keyword evidence="4" id="KW-1185">Reference proteome</keyword>
<evidence type="ECO:0000313" key="2">
    <source>
        <dbReference type="EMBL" id="SFF64349.1"/>
    </source>
</evidence>
<feature type="non-terminal residue" evidence="1">
    <location>
        <position position="1"/>
    </location>
</feature>
<accession>A0A1I2JTF4</accession>
<evidence type="ECO:0000313" key="4">
    <source>
        <dbReference type="Proteomes" id="UP000199513"/>
    </source>
</evidence>
<dbReference type="AlphaFoldDB" id="A0A1I2JTF4"/>
<proteinExistence type="predicted"/>
<dbReference type="EMBL" id="FONY01000062">
    <property type="protein sequence ID" value="SFF57388.1"/>
    <property type="molecule type" value="Genomic_DNA"/>
</dbReference>